<sequence length="265" mass="28930">MATIVLLTNAPQPSDEVLPALGLLLHDVRVLPAEGSALVDAPAGDVIIVDARRDLPQARSLTRLLRTTGVDAPLLAIATEGGLAAITADWGIDDVVLESAGPAEVEARLRLAQGKLAAVHDDEPNEIRSGDLVIDEATYTARVGRRTLELTYKEFELLKFLAQHQGRVFTRAQLLQEVWGYDYFGGTRTVDVHVRRLRAKLGAEHEALIGTVRNVGYRFVPPQQRASRQTTSAPSVVELPEDNHSVELTVRDDSPTSLDAVRLQR</sequence>
<dbReference type="GO" id="GO:0032993">
    <property type="term" value="C:protein-DNA complex"/>
    <property type="evidence" value="ECO:0007669"/>
    <property type="project" value="TreeGrafter"/>
</dbReference>
<evidence type="ECO:0000313" key="11">
    <source>
        <dbReference type="Proteomes" id="UP000460435"/>
    </source>
</evidence>
<dbReference type="FunFam" id="1.10.10.10:FF:000216">
    <property type="entry name" value="DNA-binding response regulator"/>
    <property type="match status" value="1"/>
</dbReference>
<dbReference type="GO" id="GO:0000156">
    <property type="term" value="F:phosphorelay response regulator activity"/>
    <property type="evidence" value="ECO:0007669"/>
    <property type="project" value="TreeGrafter"/>
</dbReference>
<reference evidence="10 11" key="1">
    <citation type="submission" date="2019-11" db="EMBL/GenBank/DDBJ databases">
        <authorList>
            <person name="Li X.-J."/>
            <person name="Feng X.-M."/>
        </authorList>
    </citation>
    <scope>NUCLEOTIDE SEQUENCE [LARGE SCALE GENOMIC DNA]</scope>
    <source>
        <strain evidence="10 11">XMNu-373</strain>
    </source>
</reference>
<feature type="region of interest" description="Disordered" evidence="8">
    <location>
        <begin position="223"/>
        <end position="244"/>
    </location>
</feature>
<dbReference type="GO" id="GO:0000976">
    <property type="term" value="F:transcription cis-regulatory region binding"/>
    <property type="evidence" value="ECO:0007669"/>
    <property type="project" value="TreeGrafter"/>
</dbReference>
<dbReference type="Proteomes" id="UP000460435">
    <property type="component" value="Unassembled WGS sequence"/>
</dbReference>
<evidence type="ECO:0000256" key="1">
    <source>
        <dbReference type="ARBA" id="ARBA00022553"/>
    </source>
</evidence>
<dbReference type="CDD" id="cd00383">
    <property type="entry name" value="trans_reg_C"/>
    <property type="match status" value="1"/>
</dbReference>
<feature type="domain" description="OmpR/PhoB-type" evidence="9">
    <location>
        <begin position="124"/>
        <end position="221"/>
    </location>
</feature>
<evidence type="ECO:0000256" key="5">
    <source>
        <dbReference type="ARBA" id="ARBA00023159"/>
    </source>
</evidence>
<dbReference type="GO" id="GO:0006355">
    <property type="term" value="P:regulation of DNA-templated transcription"/>
    <property type="evidence" value="ECO:0007669"/>
    <property type="project" value="InterPro"/>
</dbReference>
<dbReference type="InterPro" id="IPR016032">
    <property type="entry name" value="Sig_transdc_resp-reg_C-effctor"/>
</dbReference>
<organism evidence="10 11">
    <name type="scientific">Phytoactinopolyspora mesophila</name>
    <dbReference type="NCBI Taxonomy" id="2650750"/>
    <lineage>
        <taxon>Bacteria</taxon>
        <taxon>Bacillati</taxon>
        <taxon>Actinomycetota</taxon>
        <taxon>Actinomycetes</taxon>
        <taxon>Jiangellales</taxon>
        <taxon>Jiangellaceae</taxon>
        <taxon>Phytoactinopolyspora</taxon>
    </lineage>
</organism>
<accession>A0A7K3M7N6</accession>
<dbReference type="FunFam" id="3.40.50.2300:FF:000058">
    <property type="entry name" value="Two-component system response regulator"/>
    <property type="match status" value="1"/>
</dbReference>
<keyword evidence="4 7" id="KW-0238">DNA-binding</keyword>
<evidence type="ECO:0000313" key="10">
    <source>
        <dbReference type="EMBL" id="NDL58408.1"/>
    </source>
</evidence>
<dbReference type="AlphaFoldDB" id="A0A7K3M7N6"/>
<dbReference type="InterPro" id="IPR039420">
    <property type="entry name" value="WalR-like"/>
</dbReference>
<feature type="compositionally biased region" description="Polar residues" evidence="8">
    <location>
        <begin position="224"/>
        <end position="234"/>
    </location>
</feature>
<evidence type="ECO:0000256" key="3">
    <source>
        <dbReference type="ARBA" id="ARBA00023015"/>
    </source>
</evidence>
<keyword evidence="6" id="KW-0804">Transcription</keyword>
<gene>
    <name evidence="10" type="ORF">F7O44_15170</name>
</gene>
<dbReference type="PROSITE" id="PS51755">
    <property type="entry name" value="OMPR_PHOB"/>
    <property type="match status" value="1"/>
</dbReference>
<keyword evidence="3" id="KW-0805">Transcription regulation</keyword>
<proteinExistence type="predicted"/>
<keyword evidence="11" id="KW-1185">Reference proteome</keyword>
<evidence type="ECO:0000256" key="8">
    <source>
        <dbReference type="SAM" id="MobiDB-lite"/>
    </source>
</evidence>
<dbReference type="Pfam" id="PF00486">
    <property type="entry name" value="Trans_reg_C"/>
    <property type="match status" value="1"/>
</dbReference>
<keyword evidence="1" id="KW-0597">Phosphoprotein</keyword>
<keyword evidence="2" id="KW-0902">Two-component regulatory system</keyword>
<dbReference type="GO" id="GO:0005829">
    <property type="term" value="C:cytosol"/>
    <property type="evidence" value="ECO:0007669"/>
    <property type="project" value="TreeGrafter"/>
</dbReference>
<evidence type="ECO:0000256" key="2">
    <source>
        <dbReference type="ARBA" id="ARBA00023012"/>
    </source>
</evidence>
<protein>
    <submittedName>
        <fullName evidence="10">DNA-binding response regulator</fullName>
    </submittedName>
</protein>
<dbReference type="Pfam" id="PF21695">
    <property type="entry name" value="GlnR_1st"/>
    <property type="match status" value="1"/>
</dbReference>
<dbReference type="InterPro" id="IPR001867">
    <property type="entry name" value="OmpR/PhoB-type_DNA-bd"/>
</dbReference>
<name>A0A7K3M7N6_9ACTN</name>
<evidence type="ECO:0000256" key="4">
    <source>
        <dbReference type="ARBA" id="ARBA00023125"/>
    </source>
</evidence>
<keyword evidence="5" id="KW-0010">Activator</keyword>
<dbReference type="Gene3D" id="3.40.50.2300">
    <property type="match status" value="1"/>
</dbReference>
<evidence type="ECO:0000256" key="7">
    <source>
        <dbReference type="PROSITE-ProRule" id="PRU01091"/>
    </source>
</evidence>
<dbReference type="SUPFAM" id="SSF46894">
    <property type="entry name" value="C-terminal effector domain of the bipartite response regulators"/>
    <property type="match status" value="1"/>
</dbReference>
<dbReference type="EMBL" id="WLZY01000005">
    <property type="protein sequence ID" value="NDL58408.1"/>
    <property type="molecule type" value="Genomic_DNA"/>
</dbReference>
<dbReference type="InterPro" id="IPR036388">
    <property type="entry name" value="WH-like_DNA-bd_sf"/>
</dbReference>
<dbReference type="InterPro" id="IPR049170">
    <property type="entry name" value="GlnR_N"/>
</dbReference>
<evidence type="ECO:0000256" key="6">
    <source>
        <dbReference type="ARBA" id="ARBA00023163"/>
    </source>
</evidence>
<comment type="caution">
    <text evidence="10">The sequence shown here is derived from an EMBL/GenBank/DDBJ whole genome shotgun (WGS) entry which is preliminary data.</text>
</comment>
<dbReference type="PANTHER" id="PTHR48111:SF16">
    <property type="entry name" value="TRANSCRIPTIONAL REGULATORY PROTEIN GLNR"/>
    <property type="match status" value="1"/>
</dbReference>
<dbReference type="SMART" id="SM00862">
    <property type="entry name" value="Trans_reg_C"/>
    <property type="match status" value="1"/>
</dbReference>
<dbReference type="PANTHER" id="PTHR48111">
    <property type="entry name" value="REGULATOR OF RPOS"/>
    <property type="match status" value="1"/>
</dbReference>
<evidence type="ECO:0000259" key="9">
    <source>
        <dbReference type="PROSITE" id="PS51755"/>
    </source>
</evidence>
<feature type="DNA-binding region" description="OmpR/PhoB-type" evidence="7">
    <location>
        <begin position="124"/>
        <end position="221"/>
    </location>
</feature>
<dbReference type="Gene3D" id="1.10.10.10">
    <property type="entry name" value="Winged helix-like DNA-binding domain superfamily/Winged helix DNA-binding domain"/>
    <property type="match status" value="1"/>
</dbReference>
<dbReference type="RefSeq" id="WP_162451118.1">
    <property type="nucleotide sequence ID" value="NZ_WLZY01000005.1"/>
</dbReference>